<dbReference type="eggNOG" id="KOG3246">
    <property type="taxonomic scope" value="Eukaryota"/>
</dbReference>
<dbReference type="InterPro" id="IPR038765">
    <property type="entry name" value="Papain-like_cys_pep_sf"/>
</dbReference>
<sequence>MTTERKPILEWHDIILYPEDVALLDDGQWLNDAIISFHYEWMERELFKNDPAVLFMRPTMVALVSQSAEPVDALKGVLPPNLNERAFVWMPINDGSGLKGGGSHWSLLVWHAGGNTFYYFDSLKGANVEFARQTAERITPLLKQEGQTAPGFEIVNTPQQTNGYDCGIYVCSLTGYIGGHHLLPAVNNPEKLSSPEFAKQALQDPALMRIDDAAVAAGRKFLKETIFKLAENEGEAK</sequence>
<dbReference type="PANTHER" id="PTHR46468:SF1">
    <property type="entry name" value="SENTRIN-SPECIFIC PROTEASE 8"/>
    <property type="match status" value="1"/>
</dbReference>
<dbReference type="GeneID" id="27691297"/>
<keyword evidence="7" id="KW-1185">Reference proteome</keyword>
<evidence type="ECO:0000313" key="6">
    <source>
        <dbReference type="EMBL" id="KNC96532.1"/>
    </source>
</evidence>
<dbReference type="EMBL" id="KQ257468">
    <property type="protein sequence ID" value="KNC96532.1"/>
    <property type="molecule type" value="Genomic_DNA"/>
</dbReference>
<proteinExistence type="inferred from homology"/>
<dbReference type="InParanoid" id="A0A0L0H5N9"/>
<dbReference type="PROSITE" id="PS50600">
    <property type="entry name" value="ULP_PROTEASE"/>
    <property type="match status" value="1"/>
</dbReference>
<evidence type="ECO:0000259" key="5">
    <source>
        <dbReference type="PROSITE" id="PS50600"/>
    </source>
</evidence>
<dbReference type="OrthoDB" id="5065855at2759"/>
<protein>
    <recommendedName>
        <fullName evidence="5">Ubiquitin-like protease family profile domain-containing protein</fullName>
    </recommendedName>
</protein>
<dbReference type="AlphaFoldDB" id="A0A0L0H5N9"/>
<accession>A0A0L0H5N9</accession>
<dbReference type="GO" id="GO:0019784">
    <property type="term" value="F:deNEDDylase activity"/>
    <property type="evidence" value="ECO:0007669"/>
    <property type="project" value="InterPro"/>
</dbReference>
<dbReference type="GO" id="GO:0006508">
    <property type="term" value="P:proteolysis"/>
    <property type="evidence" value="ECO:0007669"/>
    <property type="project" value="UniProtKB-KW"/>
</dbReference>
<keyword evidence="2" id="KW-0645">Protease</keyword>
<reference evidence="6 7" key="1">
    <citation type="submission" date="2009-08" db="EMBL/GenBank/DDBJ databases">
        <title>The Genome Sequence of Spizellomyces punctatus strain DAOM BR117.</title>
        <authorList>
            <consortium name="The Broad Institute Genome Sequencing Platform"/>
            <person name="Russ C."/>
            <person name="Cuomo C."/>
            <person name="Shea T."/>
            <person name="Young S.K."/>
            <person name="Zeng Q."/>
            <person name="Koehrsen M."/>
            <person name="Haas B."/>
            <person name="Borodovsky M."/>
            <person name="Guigo R."/>
            <person name="Alvarado L."/>
            <person name="Berlin A."/>
            <person name="Bochicchio J."/>
            <person name="Borenstein D."/>
            <person name="Chapman S."/>
            <person name="Chen Z."/>
            <person name="Engels R."/>
            <person name="Freedman E."/>
            <person name="Gellesch M."/>
            <person name="Goldberg J."/>
            <person name="Griggs A."/>
            <person name="Gujja S."/>
            <person name="Heiman D."/>
            <person name="Hepburn T."/>
            <person name="Howarth C."/>
            <person name="Jen D."/>
            <person name="Larson L."/>
            <person name="Lewis B."/>
            <person name="Mehta T."/>
            <person name="Park D."/>
            <person name="Pearson M."/>
            <person name="Roberts A."/>
            <person name="Saif S."/>
            <person name="Shenoy N."/>
            <person name="Sisk P."/>
            <person name="Stolte C."/>
            <person name="Sykes S."/>
            <person name="Thomson T."/>
            <person name="Walk T."/>
            <person name="White J."/>
            <person name="Yandava C."/>
            <person name="Burger G."/>
            <person name="Gray M.W."/>
            <person name="Holland P.W.H."/>
            <person name="King N."/>
            <person name="Lang F.B.F."/>
            <person name="Roger A.J."/>
            <person name="Ruiz-Trillo I."/>
            <person name="Lander E."/>
            <person name="Nusbaum C."/>
        </authorList>
    </citation>
    <scope>NUCLEOTIDE SEQUENCE [LARGE SCALE GENOMIC DNA]</scope>
    <source>
        <strain evidence="6 7">DAOM BR117</strain>
    </source>
</reference>
<dbReference type="RefSeq" id="XP_016604572.1">
    <property type="nucleotide sequence ID" value="XM_016756275.1"/>
</dbReference>
<keyword evidence="3" id="KW-0378">Hydrolase</keyword>
<gene>
    <name evidence="6" type="ORF">SPPG_08120</name>
</gene>
<organism evidence="6 7">
    <name type="scientific">Spizellomyces punctatus (strain DAOM BR117)</name>
    <dbReference type="NCBI Taxonomy" id="645134"/>
    <lineage>
        <taxon>Eukaryota</taxon>
        <taxon>Fungi</taxon>
        <taxon>Fungi incertae sedis</taxon>
        <taxon>Chytridiomycota</taxon>
        <taxon>Chytridiomycota incertae sedis</taxon>
        <taxon>Chytridiomycetes</taxon>
        <taxon>Spizellomycetales</taxon>
        <taxon>Spizellomycetaceae</taxon>
        <taxon>Spizellomyces</taxon>
    </lineage>
</organism>
<dbReference type="Proteomes" id="UP000053201">
    <property type="component" value="Unassembled WGS sequence"/>
</dbReference>
<comment type="similarity">
    <text evidence="1">Belongs to the peptidase C48 family.</text>
</comment>
<dbReference type="InterPro" id="IPR044613">
    <property type="entry name" value="Nep1/2-like"/>
</dbReference>
<evidence type="ECO:0000256" key="3">
    <source>
        <dbReference type="ARBA" id="ARBA00022801"/>
    </source>
</evidence>
<evidence type="ECO:0000256" key="1">
    <source>
        <dbReference type="ARBA" id="ARBA00005234"/>
    </source>
</evidence>
<dbReference type="STRING" id="645134.A0A0L0H5N9"/>
<dbReference type="InterPro" id="IPR003653">
    <property type="entry name" value="Peptidase_C48_C"/>
</dbReference>
<dbReference type="Gene3D" id="3.40.395.10">
    <property type="entry name" value="Adenoviral Proteinase, Chain A"/>
    <property type="match status" value="1"/>
</dbReference>
<feature type="domain" description="Ubiquitin-like protease family profile" evidence="5">
    <location>
        <begin position="14"/>
        <end position="177"/>
    </location>
</feature>
<dbReference type="VEuPathDB" id="FungiDB:SPPG_08120"/>
<dbReference type="OMA" id="GFYFEYL"/>
<evidence type="ECO:0000313" key="7">
    <source>
        <dbReference type="Proteomes" id="UP000053201"/>
    </source>
</evidence>
<dbReference type="SUPFAM" id="SSF54001">
    <property type="entry name" value="Cysteine proteinases"/>
    <property type="match status" value="1"/>
</dbReference>
<name>A0A0L0H5N9_SPIPD</name>
<evidence type="ECO:0000256" key="4">
    <source>
        <dbReference type="ARBA" id="ARBA00022807"/>
    </source>
</evidence>
<dbReference type="GO" id="GO:0008234">
    <property type="term" value="F:cysteine-type peptidase activity"/>
    <property type="evidence" value="ECO:0007669"/>
    <property type="project" value="UniProtKB-KW"/>
</dbReference>
<keyword evidence="4" id="KW-0788">Thiol protease</keyword>
<dbReference type="Pfam" id="PF02902">
    <property type="entry name" value="Peptidase_C48"/>
    <property type="match status" value="1"/>
</dbReference>
<dbReference type="GO" id="GO:0000338">
    <property type="term" value="P:protein deneddylation"/>
    <property type="evidence" value="ECO:0007669"/>
    <property type="project" value="TreeGrafter"/>
</dbReference>
<dbReference type="PANTHER" id="PTHR46468">
    <property type="entry name" value="SENTRIN-SPECIFIC PROTEASE 8"/>
    <property type="match status" value="1"/>
</dbReference>
<evidence type="ECO:0000256" key="2">
    <source>
        <dbReference type="ARBA" id="ARBA00022670"/>
    </source>
</evidence>